<sequence>MIHTYSKYNSTLYVQVLDDGGPPIYKLEHEDILNAPNAIFYTKGGQTSLMFDFHSLCITEEDWPEVKEAVDAMRSLWCEYKSLNHIE</sequence>
<evidence type="ECO:0000313" key="2">
    <source>
        <dbReference type="Proteomes" id="UP000003639"/>
    </source>
</evidence>
<dbReference type="AlphaFoldDB" id="A6NY49"/>
<accession>A6NY49</accession>
<dbReference type="EMBL" id="AAXG02000028">
    <property type="protein sequence ID" value="EDM99219.1"/>
    <property type="molecule type" value="Genomic_DNA"/>
</dbReference>
<comment type="caution">
    <text evidence="1">The sequence shown here is derived from an EMBL/GenBank/DDBJ whole genome shotgun (WGS) entry which is preliminary data.</text>
</comment>
<reference evidence="1 2" key="1">
    <citation type="submission" date="2007-04" db="EMBL/GenBank/DDBJ databases">
        <authorList>
            <person name="Fulton L."/>
            <person name="Clifton S."/>
            <person name="Fulton B."/>
            <person name="Xu J."/>
            <person name="Minx P."/>
            <person name="Pepin K.H."/>
            <person name="Johnson M."/>
            <person name="Thiruvilangam P."/>
            <person name="Bhonagiri V."/>
            <person name="Nash W.E."/>
            <person name="Mardis E.R."/>
            <person name="Wilson R.K."/>
        </authorList>
    </citation>
    <scope>NUCLEOTIDE SEQUENCE [LARGE SCALE GENOMIC DNA]</scope>
    <source>
        <strain evidence="1 2">ATCC 29799</strain>
    </source>
</reference>
<gene>
    <name evidence="1" type="ORF">BACCAP_03148</name>
</gene>
<evidence type="ECO:0000313" key="1">
    <source>
        <dbReference type="EMBL" id="EDM99219.1"/>
    </source>
</evidence>
<proteinExistence type="predicted"/>
<organism evidence="1 2">
    <name type="scientific">Pseudoflavonifractor capillosus ATCC 29799</name>
    <dbReference type="NCBI Taxonomy" id="411467"/>
    <lineage>
        <taxon>Bacteria</taxon>
        <taxon>Bacillati</taxon>
        <taxon>Bacillota</taxon>
        <taxon>Clostridia</taxon>
        <taxon>Eubacteriales</taxon>
        <taxon>Oscillospiraceae</taxon>
        <taxon>Pseudoflavonifractor</taxon>
    </lineage>
</organism>
<dbReference type="STRING" id="411467.BACCAP_03148"/>
<name>A6NY49_9FIRM</name>
<dbReference type="Proteomes" id="UP000003639">
    <property type="component" value="Unassembled WGS sequence"/>
</dbReference>
<reference evidence="1 2" key="2">
    <citation type="submission" date="2007-06" db="EMBL/GenBank/DDBJ databases">
        <title>Draft genome sequence of Pseudoflavonifractor capillosus ATCC 29799.</title>
        <authorList>
            <person name="Sudarsanam P."/>
            <person name="Ley R."/>
            <person name="Guruge J."/>
            <person name="Turnbaugh P.J."/>
            <person name="Mahowald M."/>
            <person name="Liep D."/>
            <person name="Gordon J."/>
        </authorList>
    </citation>
    <scope>NUCLEOTIDE SEQUENCE [LARGE SCALE GENOMIC DNA]</scope>
    <source>
        <strain evidence="1 2">ATCC 29799</strain>
    </source>
</reference>
<keyword evidence="2" id="KW-1185">Reference proteome</keyword>
<protein>
    <submittedName>
        <fullName evidence="1">Uncharacterized protein</fullName>
    </submittedName>
</protein>